<protein>
    <recommendedName>
        <fullName evidence="3">Cthe-2314-like HEPN domain-containing protein</fullName>
    </recommendedName>
</protein>
<sequence>MDEIYTRFGIDAKDANGVIATRVYDIHKPLDLYYRLIGLELQDFTYYLDDMKLSVEKIKNEMLERDLDAFNFLLSNDYEYAHRIDIRYQYLLNNSVFISIYSLLEDVLYRFIEICKYRLKIEETLKENRKLPILTQYFNIIEKALNYKIPKNFKNNFSNYRKLRNCIVRKRGYITWMGESDKKLIKVVEDLSDKSIGLSENGKGIILGEEACDYFIVEIEKLFKLLCEVLIKEETKKRSLSSS</sequence>
<dbReference type="RefSeq" id="WP_049664177.1">
    <property type="nucleotide sequence ID" value="NZ_LFXJ01000005.1"/>
</dbReference>
<dbReference type="EMBL" id="LFXJ01000005">
    <property type="protein sequence ID" value="KMY31545.1"/>
    <property type="molecule type" value="Genomic_DNA"/>
</dbReference>
<gene>
    <name evidence="1" type="ORF">ACZ11_04795</name>
</gene>
<evidence type="ECO:0008006" key="3">
    <source>
        <dbReference type="Google" id="ProtNLM"/>
    </source>
</evidence>
<organism evidence="1 2">
    <name type="scientific">Lysinibacillus xylanilyticus</name>
    <dbReference type="NCBI Taxonomy" id="582475"/>
    <lineage>
        <taxon>Bacteria</taxon>
        <taxon>Bacillati</taxon>
        <taxon>Bacillota</taxon>
        <taxon>Bacilli</taxon>
        <taxon>Bacillales</taxon>
        <taxon>Bacillaceae</taxon>
        <taxon>Lysinibacillus</taxon>
    </lineage>
</organism>
<dbReference type="Proteomes" id="UP000037326">
    <property type="component" value="Unassembled WGS sequence"/>
</dbReference>
<dbReference type="OrthoDB" id="2966676at2"/>
<dbReference type="AlphaFoldDB" id="A0A0K9FAT4"/>
<accession>A0A0K9FAT4</accession>
<dbReference type="PATRIC" id="fig|582475.4.peg.383"/>
<evidence type="ECO:0000313" key="1">
    <source>
        <dbReference type="EMBL" id="KMY31545.1"/>
    </source>
</evidence>
<evidence type="ECO:0000313" key="2">
    <source>
        <dbReference type="Proteomes" id="UP000037326"/>
    </source>
</evidence>
<comment type="caution">
    <text evidence="1">The sequence shown here is derived from an EMBL/GenBank/DDBJ whole genome shotgun (WGS) entry which is preliminary data.</text>
</comment>
<reference evidence="2" key="1">
    <citation type="submission" date="2015-07" db="EMBL/GenBank/DDBJ databases">
        <authorList>
            <consortium name="Consortium for Microbial Forensics and Genomics (microFORGE)"/>
            <person name="Knight B.M."/>
            <person name="Roberts D.P."/>
            <person name="Lin D."/>
            <person name="Hari K."/>
            <person name="Fletcher J."/>
            <person name="Melcher U."/>
            <person name="Blagden T."/>
            <person name="Winegar R.A."/>
        </authorList>
    </citation>
    <scope>NUCLEOTIDE SEQUENCE [LARGE SCALE GENOMIC DNA]</scope>
    <source>
        <strain evidence="2">DSM 23493</strain>
    </source>
</reference>
<name>A0A0K9FAT4_9BACI</name>
<proteinExistence type="predicted"/>
<dbReference type="GeneID" id="96597615"/>